<evidence type="ECO:0000256" key="5">
    <source>
        <dbReference type="ARBA" id="ARBA00023172"/>
    </source>
</evidence>
<keyword evidence="3" id="KW-0863">Zinc-finger</keyword>
<evidence type="ECO:0000256" key="3">
    <source>
        <dbReference type="ARBA" id="ARBA00022771"/>
    </source>
</evidence>
<evidence type="ECO:0000313" key="8">
    <source>
        <dbReference type="EMBL" id="KKL59820.1"/>
    </source>
</evidence>
<gene>
    <name evidence="8" type="ORF">LCGC14_2211520</name>
</gene>
<evidence type="ECO:0000259" key="7">
    <source>
        <dbReference type="PROSITE" id="PS50880"/>
    </source>
</evidence>
<dbReference type="GO" id="GO:0006310">
    <property type="term" value="P:DNA recombination"/>
    <property type="evidence" value="ECO:0007669"/>
    <property type="project" value="UniProtKB-KW"/>
</dbReference>
<dbReference type="GO" id="GO:0003677">
    <property type="term" value="F:DNA binding"/>
    <property type="evidence" value="ECO:0007669"/>
    <property type="project" value="InterPro"/>
</dbReference>
<dbReference type="NCBIfam" id="TIGR00615">
    <property type="entry name" value="recR"/>
    <property type="match status" value="1"/>
</dbReference>
<dbReference type="Pfam" id="PF21175">
    <property type="entry name" value="RecR_C"/>
    <property type="match status" value="1"/>
</dbReference>
<evidence type="ECO:0000256" key="2">
    <source>
        <dbReference type="ARBA" id="ARBA00022763"/>
    </source>
</evidence>
<dbReference type="HAMAP" id="MF_00017">
    <property type="entry name" value="RecR"/>
    <property type="match status" value="1"/>
</dbReference>
<proteinExistence type="inferred from homology"/>
<dbReference type="InterPro" id="IPR034137">
    <property type="entry name" value="TOPRIM_RecR"/>
</dbReference>
<keyword evidence="5" id="KW-0233">DNA recombination</keyword>
<keyword evidence="4" id="KW-0862">Zinc</keyword>
<dbReference type="EMBL" id="LAZR01029357">
    <property type="protein sequence ID" value="KKL59820.1"/>
    <property type="molecule type" value="Genomic_DNA"/>
</dbReference>
<keyword evidence="2" id="KW-0227">DNA damage</keyword>
<reference evidence="8" key="1">
    <citation type="journal article" date="2015" name="Nature">
        <title>Complex archaea that bridge the gap between prokaryotes and eukaryotes.</title>
        <authorList>
            <person name="Spang A."/>
            <person name="Saw J.H."/>
            <person name="Jorgensen S.L."/>
            <person name="Zaremba-Niedzwiedzka K."/>
            <person name="Martijn J."/>
            <person name="Lind A.E."/>
            <person name="van Eijk R."/>
            <person name="Schleper C."/>
            <person name="Guy L."/>
            <person name="Ettema T.J."/>
        </authorList>
    </citation>
    <scope>NUCLEOTIDE SEQUENCE</scope>
</reference>
<dbReference type="Gene3D" id="6.10.250.240">
    <property type="match status" value="1"/>
</dbReference>
<keyword evidence="1" id="KW-0479">Metal-binding</keyword>
<dbReference type="InterPro" id="IPR006171">
    <property type="entry name" value="TOPRIM_dom"/>
</dbReference>
<dbReference type="SUPFAM" id="SSF111304">
    <property type="entry name" value="Recombination protein RecR"/>
    <property type="match status" value="1"/>
</dbReference>
<dbReference type="CDD" id="cd01025">
    <property type="entry name" value="TOPRIM_recR"/>
    <property type="match status" value="1"/>
</dbReference>
<evidence type="ECO:0000256" key="4">
    <source>
        <dbReference type="ARBA" id="ARBA00022833"/>
    </source>
</evidence>
<dbReference type="GO" id="GO:0006281">
    <property type="term" value="P:DNA repair"/>
    <property type="evidence" value="ECO:0007669"/>
    <property type="project" value="UniProtKB-KW"/>
</dbReference>
<dbReference type="Gene3D" id="3.40.1360.10">
    <property type="match status" value="1"/>
</dbReference>
<keyword evidence="6" id="KW-0234">DNA repair</keyword>
<comment type="caution">
    <text evidence="8">The sequence shown here is derived from an EMBL/GenBank/DDBJ whole genome shotgun (WGS) entry which is preliminary data.</text>
</comment>
<evidence type="ECO:0000256" key="6">
    <source>
        <dbReference type="ARBA" id="ARBA00023204"/>
    </source>
</evidence>
<dbReference type="InterPro" id="IPR000093">
    <property type="entry name" value="DNA_Rcmb_RecR"/>
</dbReference>
<dbReference type="Gene3D" id="1.10.8.420">
    <property type="entry name" value="RecR Domain 1"/>
    <property type="match status" value="1"/>
</dbReference>
<dbReference type="InterPro" id="IPR023627">
    <property type="entry name" value="Rcmb_RecR"/>
</dbReference>
<dbReference type="AlphaFoldDB" id="A0A0F9FR60"/>
<dbReference type="PANTHER" id="PTHR30446">
    <property type="entry name" value="RECOMBINATION PROTEIN RECR"/>
    <property type="match status" value="1"/>
</dbReference>
<dbReference type="PROSITE" id="PS50880">
    <property type="entry name" value="TOPRIM"/>
    <property type="match status" value="1"/>
</dbReference>
<feature type="domain" description="Toprim" evidence="7">
    <location>
        <begin position="81"/>
        <end position="176"/>
    </location>
</feature>
<organism evidence="8">
    <name type="scientific">marine sediment metagenome</name>
    <dbReference type="NCBI Taxonomy" id="412755"/>
    <lineage>
        <taxon>unclassified sequences</taxon>
        <taxon>metagenomes</taxon>
        <taxon>ecological metagenomes</taxon>
    </lineage>
</organism>
<name>A0A0F9FR60_9ZZZZ</name>
<protein>
    <recommendedName>
        <fullName evidence="7">Toprim domain-containing protein</fullName>
    </recommendedName>
</protein>
<dbReference type="SMART" id="SM00493">
    <property type="entry name" value="TOPRIM"/>
    <property type="match status" value="1"/>
</dbReference>
<dbReference type="Pfam" id="PF21176">
    <property type="entry name" value="RecR_HhH"/>
    <property type="match status" value="1"/>
</dbReference>
<sequence length="201" mass="22492">MIDQTHPLNLLIEELKKIPSIGAKTAQRIAFYIIGLPQEEADKLAKAIKEAKRNTFFCSICNSMTHVDPCHYCTDSSRNDEVLCIVEEPFNIFSIEKTEIYTGRYYVLLGALSPLKGVGPDELKTEKLEKKIKEGNIKEIIIATNPTVEGESTAVYLAKILKDFNIKLTRLAMGLPVGSDIDYADQVTIKKALEGRTEIKE</sequence>
<dbReference type="GO" id="GO:0008270">
    <property type="term" value="F:zinc ion binding"/>
    <property type="evidence" value="ECO:0007669"/>
    <property type="project" value="UniProtKB-KW"/>
</dbReference>
<accession>A0A0F9FR60</accession>
<evidence type="ECO:0000256" key="1">
    <source>
        <dbReference type="ARBA" id="ARBA00022723"/>
    </source>
</evidence>
<dbReference type="Pfam" id="PF13662">
    <property type="entry name" value="Toprim_4"/>
    <property type="match status" value="1"/>
</dbReference>
<dbReference type="PANTHER" id="PTHR30446:SF0">
    <property type="entry name" value="RECOMBINATION PROTEIN RECR"/>
    <property type="match status" value="1"/>
</dbReference>